<keyword evidence="2" id="KW-1185">Reference proteome</keyword>
<evidence type="ECO:0000313" key="1">
    <source>
        <dbReference type="EMBL" id="GMH02255.1"/>
    </source>
</evidence>
<protein>
    <submittedName>
        <fullName evidence="1">Uncharacterized protein</fullName>
    </submittedName>
</protein>
<organism evidence="1 2">
    <name type="scientific">Nepenthes gracilis</name>
    <name type="common">Slender pitcher plant</name>
    <dbReference type="NCBI Taxonomy" id="150966"/>
    <lineage>
        <taxon>Eukaryota</taxon>
        <taxon>Viridiplantae</taxon>
        <taxon>Streptophyta</taxon>
        <taxon>Embryophyta</taxon>
        <taxon>Tracheophyta</taxon>
        <taxon>Spermatophyta</taxon>
        <taxon>Magnoliopsida</taxon>
        <taxon>eudicotyledons</taxon>
        <taxon>Gunneridae</taxon>
        <taxon>Pentapetalae</taxon>
        <taxon>Caryophyllales</taxon>
        <taxon>Nepenthaceae</taxon>
        <taxon>Nepenthes</taxon>
    </lineage>
</organism>
<reference evidence="1" key="1">
    <citation type="submission" date="2023-05" db="EMBL/GenBank/DDBJ databases">
        <title>Nepenthes gracilis genome sequencing.</title>
        <authorList>
            <person name="Fukushima K."/>
        </authorList>
    </citation>
    <scope>NUCLEOTIDE SEQUENCE</scope>
    <source>
        <strain evidence="1">SING2019-196</strain>
    </source>
</reference>
<gene>
    <name evidence="1" type="ORF">Nepgr_004094</name>
</gene>
<comment type="caution">
    <text evidence="1">The sequence shown here is derived from an EMBL/GenBank/DDBJ whole genome shotgun (WGS) entry which is preliminary data.</text>
</comment>
<sequence length="165" mass="19004">MMWLKRQRTSELFAQTLWLDQRHVIFGQVLEGMTALKRGWGKRSLCVKTPFHEMVVVKTILVFYFEIEVVLVCFLKIAPIVGSSSLLKQVGTRKVGTRWWTRVDIPLRNLTLAVGGVVLDIVVHRQPIESSYPFLPGLVTIDERFEDLQDMVRHEDTFAPVVLPQ</sequence>
<evidence type="ECO:0000313" key="2">
    <source>
        <dbReference type="Proteomes" id="UP001279734"/>
    </source>
</evidence>
<proteinExistence type="predicted"/>
<accession>A0AAD3S0R1</accession>
<dbReference type="Proteomes" id="UP001279734">
    <property type="component" value="Unassembled WGS sequence"/>
</dbReference>
<dbReference type="EMBL" id="BSYO01000003">
    <property type="protein sequence ID" value="GMH02255.1"/>
    <property type="molecule type" value="Genomic_DNA"/>
</dbReference>
<name>A0AAD3S0R1_NEPGR</name>
<dbReference type="AlphaFoldDB" id="A0AAD3S0R1"/>